<proteinExistence type="inferred from homology"/>
<dbReference type="EMBL" id="QHJQ01000004">
    <property type="protein sequence ID" value="PXA04326.1"/>
    <property type="molecule type" value="Genomic_DNA"/>
</dbReference>
<dbReference type="PANTHER" id="PTHR43727">
    <property type="entry name" value="DIAMINOPIMELATE DECARBOXYLASE"/>
    <property type="match status" value="1"/>
</dbReference>
<reference evidence="9 10" key="1">
    <citation type="submission" date="2018-05" db="EMBL/GenBank/DDBJ databases">
        <title>Coraliomargarita sinensis sp. nov., isolated from a marine solar saltern.</title>
        <authorList>
            <person name="Zhou L.Y."/>
        </authorList>
    </citation>
    <scope>NUCLEOTIDE SEQUENCE [LARGE SCALE GENOMIC DNA]</scope>
    <source>
        <strain evidence="9 10">WN38</strain>
    </source>
</reference>
<dbReference type="PRINTS" id="PR01179">
    <property type="entry name" value="ODADCRBXLASE"/>
</dbReference>
<dbReference type="SUPFAM" id="SSF50621">
    <property type="entry name" value="Alanine racemase C-terminal domain-like"/>
    <property type="match status" value="1"/>
</dbReference>
<dbReference type="Proteomes" id="UP000247099">
    <property type="component" value="Unassembled WGS sequence"/>
</dbReference>
<comment type="cofactor">
    <cofactor evidence="1 5">
        <name>pyridoxal 5'-phosphate</name>
        <dbReference type="ChEBI" id="CHEBI:597326"/>
    </cofactor>
</comment>
<evidence type="ECO:0000256" key="4">
    <source>
        <dbReference type="ARBA" id="ARBA00023239"/>
    </source>
</evidence>
<keyword evidence="3 5" id="KW-0663">Pyridoxal phosphate</keyword>
<dbReference type="Pfam" id="PF00278">
    <property type="entry name" value="Orn_DAP_Arg_deC"/>
    <property type="match status" value="1"/>
</dbReference>
<dbReference type="OrthoDB" id="9802241at2"/>
<dbReference type="InterPro" id="IPR022644">
    <property type="entry name" value="De-COase2_N"/>
</dbReference>
<protein>
    <submittedName>
        <fullName evidence="9">Diaminopimelate decarboxylase</fullName>
    </submittedName>
</protein>
<sequence length="421" mass="45527">MANFPQPNFLKYESARQIADAFGTPVFVYDQATLEAAAKDVLNFPNAFGLTARYAMKASPNAAILKLFNKLGLWIDASSGFEVRRAIAAGIEPHKISLSTQELPDDFAELYELGIEINACSLNQLERFAKVFPGREIGLRFNPGAGSGGNNRTNVGGTSSSFGIWHEWIDQVKAIVASADLKAVRIHTHIGSGSDPSVWQKVSAMSLELVRQFPDVTRLNLGGGYKVARMANEDGTDLQECGAPVADKFREFAEETGREIHLEVEPGTYLLANACAVLASVQDVVSTGPDGYEFLKLDMGMTEVLRPSIYGAQHPIAILQAEPALEGKDYMIAGHCCESGDILTPAPGDPELLSTRSLPLAKIGDLCVIDGAGAYCASMSTKHYNSFPEAPEVLIDTAGQAHLIRRRQQPEDIWANEVSLP</sequence>
<evidence type="ECO:0000313" key="9">
    <source>
        <dbReference type="EMBL" id="PXA04326.1"/>
    </source>
</evidence>
<evidence type="ECO:0000259" key="8">
    <source>
        <dbReference type="Pfam" id="PF02784"/>
    </source>
</evidence>
<dbReference type="InterPro" id="IPR000183">
    <property type="entry name" value="Orn/DAP/Arg_de-COase"/>
</dbReference>
<dbReference type="RefSeq" id="WP_110130780.1">
    <property type="nucleotide sequence ID" value="NZ_QHJQ01000004.1"/>
</dbReference>
<organism evidence="9 10">
    <name type="scientific">Coraliomargarita sinensis</name>
    <dbReference type="NCBI Taxonomy" id="2174842"/>
    <lineage>
        <taxon>Bacteria</taxon>
        <taxon>Pseudomonadati</taxon>
        <taxon>Verrucomicrobiota</taxon>
        <taxon>Opitutia</taxon>
        <taxon>Puniceicoccales</taxon>
        <taxon>Coraliomargaritaceae</taxon>
        <taxon>Coraliomargarita</taxon>
    </lineage>
</organism>
<keyword evidence="10" id="KW-1185">Reference proteome</keyword>
<feature type="domain" description="Orn/DAP/Arg decarboxylase 2 C-terminal" evidence="7">
    <location>
        <begin position="27"/>
        <end position="373"/>
    </location>
</feature>
<dbReference type="GO" id="GO:0009089">
    <property type="term" value="P:lysine biosynthetic process via diaminopimelate"/>
    <property type="evidence" value="ECO:0007669"/>
    <property type="project" value="InterPro"/>
</dbReference>
<evidence type="ECO:0000259" key="7">
    <source>
        <dbReference type="Pfam" id="PF00278"/>
    </source>
</evidence>
<feature type="active site" description="Proton donor" evidence="5">
    <location>
        <position position="337"/>
    </location>
</feature>
<gene>
    <name evidence="9" type="ORF">DDZ13_07280</name>
</gene>
<keyword evidence="2" id="KW-0210">Decarboxylase</keyword>
<evidence type="ECO:0000256" key="1">
    <source>
        <dbReference type="ARBA" id="ARBA00001933"/>
    </source>
</evidence>
<evidence type="ECO:0000313" key="10">
    <source>
        <dbReference type="Proteomes" id="UP000247099"/>
    </source>
</evidence>
<dbReference type="InterPro" id="IPR002986">
    <property type="entry name" value="DAP_deCOOHase_LysA"/>
</dbReference>
<dbReference type="Gene3D" id="2.40.37.10">
    <property type="entry name" value="Lyase, Ornithine Decarboxylase, Chain A, domain 1"/>
    <property type="match status" value="1"/>
</dbReference>
<dbReference type="InterPro" id="IPR022643">
    <property type="entry name" value="De-COase2_C"/>
</dbReference>
<accession>A0A317ZFP6</accession>
<dbReference type="Pfam" id="PF02784">
    <property type="entry name" value="Orn_Arg_deC_N"/>
    <property type="match status" value="1"/>
</dbReference>
<dbReference type="PRINTS" id="PR01181">
    <property type="entry name" value="DAPDCRBXLASE"/>
</dbReference>
<evidence type="ECO:0000256" key="3">
    <source>
        <dbReference type="ARBA" id="ARBA00022898"/>
    </source>
</evidence>
<dbReference type="InterPro" id="IPR029066">
    <property type="entry name" value="PLP-binding_barrel"/>
</dbReference>
<evidence type="ECO:0000256" key="5">
    <source>
        <dbReference type="PIRSR" id="PIRSR600183-50"/>
    </source>
</evidence>
<feature type="modified residue" description="N6-(pyridoxal phosphate)lysine" evidence="5">
    <location>
        <position position="57"/>
    </location>
</feature>
<evidence type="ECO:0000256" key="6">
    <source>
        <dbReference type="RuleBase" id="RU003737"/>
    </source>
</evidence>
<dbReference type="GO" id="GO:0008836">
    <property type="term" value="F:diaminopimelate decarboxylase activity"/>
    <property type="evidence" value="ECO:0007669"/>
    <property type="project" value="InterPro"/>
</dbReference>
<dbReference type="AlphaFoldDB" id="A0A317ZFP6"/>
<comment type="caution">
    <text evidence="9">The sequence shown here is derived from an EMBL/GenBank/DDBJ whole genome shotgun (WGS) entry which is preliminary data.</text>
</comment>
<keyword evidence="4" id="KW-0456">Lyase</keyword>
<dbReference type="InterPro" id="IPR009006">
    <property type="entry name" value="Ala_racemase/Decarboxylase_C"/>
</dbReference>
<dbReference type="Gene3D" id="3.20.20.10">
    <property type="entry name" value="Alanine racemase"/>
    <property type="match status" value="1"/>
</dbReference>
<dbReference type="FunCoup" id="A0A317ZFP6">
    <property type="interactions" value="390"/>
</dbReference>
<name>A0A317ZFP6_9BACT</name>
<dbReference type="PANTHER" id="PTHR43727:SF2">
    <property type="entry name" value="GROUP IV DECARBOXYLASE"/>
    <property type="match status" value="1"/>
</dbReference>
<feature type="domain" description="Orn/DAP/Arg decarboxylase 2 N-terminal" evidence="8">
    <location>
        <begin position="45"/>
        <end position="271"/>
    </location>
</feature>
<comment type="similarity">
    <text evidence="6">Belongs to the Orn/Lys/Arg decarboxylase class-II family.</text>
</comment>
<dbReference type="InParanoid" id="A0A317ZFP6"/>
<dbReference type="CDD" id="cd06828">
    <property type="entry name" value="PLPDE_III_DapDC"/>
    <property type="match status" value="1"/>
</dbReference>
<evidence type="ECO:0000256" key="2">
    <source>
        <dbReference type="ARBA" id="ARBA00022793"/>
    </source>
</evidence>
<dbReference type="SUPFAM" id="SSF51419">
    <property type="entry name" value="PLP-binding barrel"/>
    <property type="match status" value="1"/>
</dbReference>